<dbReference type="Proteomes" id="UP001179952">
    <property type="component" value="Unassembled WGS sequence"/>
</dbReference>
<dbReference type="EMBL" id="JAUJYN010000009">
    <property type="protein sequence ID" value="KAK1264274.1"/>
    <property type="molecule type" value="Genomic_DNA"/>
</dbReference>
<dbReference type="PANTHER" id="PTHR46033">
    <property type="entry name" value="PROTEIN MAIN-LIKE 2"/>
    <property type="match status" value="1"/>
</dbReference>
<keyword evidence="4" id="KW-1185">Reference proteome</keyword>
<evidence type="ECO:0000313" key="3">
    <source>
        <dbReference type="EMBL" id="KAK1264274.1"/>
    </source>
</evidence>
<dbReference type="InterPro" id="IPR044824">
    <property type="entry name" value="MAIN-like"/>
</dbReference>
<dbReference type="PANTHER" id="PTHR46033:SF1">
    <property type="entry name" value="PROTEIN MAIN-LIKE 2"/>
    <property type="match status" value="1"/>
</dbReference>
<feature type="region of interest" description="Disordered" evidence="1">
    <location>
        <begin position="337"/>
        <end position="361"/>
    </location>
</feature>
<organism evidence="3 4">
    <name type="scientific">Acorus gramineus</name>
    <name type="common">Dwarf sweet flag</name>
    <dbReference type="NCBI Taxonomy" id="55184"/>
    <lineage>
        <taxon>Eukaryota</taxon>
        <taxon>Viridiplantae</taxon>
        <taxon>Streptophyta</taxon>
        <taxon>Embryophyta</taxon>
        <taxon>Tracheophyta</taxon>
        <taxon>Spermatophyta</taxon>
        <taxon>Magnoliopsida</taxon>
        <taxon>Liliopsida</taxon>
        <taxon>Acoraceae</taxon>
        <taxon>Acorus</taxon>
    </lineage>
</organism>
<feature type="domain" description="Aminotransferase-like plant mobile" evidence="2">
    <location>
        <begin position="214"/>
        <end position="289"/>
    </location>
</feature>
<name>A0AAV9AJA1_ACOGR</name>
<feature type="region of interest" description="Disordered" evidence="1">
    <location>
        <begin position="1"/>
        <end position="41"/>
    </location>
</feature>
<reference evidence="3" key="1">
    <citation type="journal article" date="2023" name="Nat. Commun.">
        <title>Diploid and tetraploid genomes of Acorus and the evolution of monocots.</title>
        <authorList>
            <person name="Ma L."/>
            <person name="Liu K.W."/>
            <person name="Li Z."/>
            <person name="Hsiao Y.Y."/>
            <person name="Qi Y."/>
            <person name="Fu T."/>
            <person name="Tang G.D."/>
            <person name="Zhang D."/>
            <person name="Sun W.H."/>
            <person name="Liu D.K."/>
            <person name="Li Y."/>
            <person name="Chen G.Z."/>
            <person name="Liu X.D."/>
            <person name="Liao X.Y."/>
            <person name="Jiang Y.T."/>
            <person name="Yu X."/>
            <person name="Hao Y."/>
            <person name="Huang J."/>
            <person name="Zhao X.W."/>
            <person name="Ke S."/>
            <person name="Chen Y.Y."/>
            <person name="Wu W.L."/>
            <person name="Hsu J.L."/>
            <person name="Lin Y.F."/>
            <person name="Huang M.D."/>
            <person name="Li C.Y."/>
            <person name="Huang L."/>
            <person name="Wang Z.W."/>
            <person name="Zhao X."/>
            <person name="Zhong W.Y."/>
            <person name="Peng D.H."/>
            <person name="Ahmad S."/>
            <person name="Lan S."/>
            <person name="Zhang J.S."/>
            <person name="Tsai W.C."/>
            <person name="Van de Peer Y."/>
            <person name="Liu Z.J."/>
        </authorList>
    </citation>
    <scope>NUCLEOTIDE SEQUENCE</scope>
    <source>
        <strain evidence="3">SCP</strain>
    </source>
</reference>
<feature type="compositionally biased region" description="Polar residues" evidence="1">
    <location>
        <begin position="337"/>
        <end position="350"/>
    </location>
</feature>
<dbReference type="GO" id="GO:0010073">
    <property type="term" value="P:meristem maintenance"/>
    <property type="evidence" value="ECO:0007669"/>
    <property type="project" value="InterPro"/>
</dbReference>
<feature type="compositionally biased region" description="Acidic residues" evidence="1">
    <location>
        <begin position="154"/>
        <end position="173"/>
    </location>
</feature>
<dbReference type="Pfam" id="PF10536">
    <property type="entry name" value="PMD"/>
    <property type="match status" value="1"/>
</dbReference>
<feature type="region of interest" description="Disordered" evidence="1">
    <location>
        <begin position="53"/>
        <end position="132"/>
    </location>
</feature>
<dbReference type="AlphaFoldDB" id="A0AAV9AJA1"/>
<feature type="compositionally biased region" description="Basic and acidic residues" evidence="1">
    <location>
        <begin position="72"/>
        <end position="90"/>
    </location>
</feature>
<comment type="caution">
    <text evidence="3">The sequence shown here is derived from an EMBL/GenBank/DDBJ whole genome shotgun (WGS) entry which is preliminary data.</text>
</comment>
<protein>
    <recommendedName>
        <fullName evidence="2">Aminotransferase-like plant mobile domain-containing protein</fullName>
    </recommendedName>
</protein>
<feature type="region of interest" description="Disordered" evidence="1">
    <location>
        <begin position="147"/>
        <end position="181"/>
    </location>
</feature>
<dbReference type="InterPro" id="IPR019557">
    <property type="entry name" value="AminoTfrase-like_pln_mobile"/>
</dbReference>
<accession>A0AAV9AJA1</accession>
<evidence type="ECO:0000313" key="4">
    <source>
        <dbReference type="Proteomes" id="UP001179952"/>
    </source>
</evidence>
<gene>
    <name evidence="3" type="ORF">QJS04_geneDACA023398</name>
</gene>
<proteinExistence type="predicted"/>
<evidence type="ECO:0000259" key="2">
    <source>
        <dbReference type="Pfam" id="PF10536"/>
    </source>
</evidence>
<reference evidence="3" key="2">
    <citation type="submission" date="2023-06" db="EMBL/GenBank/DDBJ databases">
        <authorList>
            <person name="Ma L."/>
            <person name="Liu K.-W."/>
            <person name="Li Z."/>
            <person name="Hsiao Y.-Y."/>
            <person name="Qi Y."/>
            <person name="Fu T."/>
            <person name="Tang G."/>
            <person name="Zhang D."/>
            <person name="Sun W.-H."/>
            <person name="Liu D.-K."/>
            <person name="Li Y."/>
            <person name="Chen G.-Z."/>
            <person name="Liu X.-D."/>
            <person name="Liao X.-Y."/>
            <person name="Jiang Y.-T."/>
            <person name="Yu X."/>
            <person name="Hao Y."/>
            <person name="Huang J."/>
            <person name="Zhao X.-W."/>
            <person name="Ke S."/>
            <person name="Chen Y.-Y."/>
            <person name="Wu W.-L."/>
            <person name="Hsu J.-L."/>
            <person name="Lin Y.-F."/>
            <person name="Huang M.-D."/>
            <person name="Li C.-Y."/>
            <person name="Huang L."/>
            <person name="Wang Z.-W."/>
            <person name="Zhao X."/>
            <person name="Zhong W.-Y."/>
            <person name="Peng D.-H."/>
            <person name="Ahmad S."/>
            <person name="Lan S."/>
            <person name="Zhang J.-S."/>
            <person name="Tsai W.-C."/>
            <person name="Van De Peer Y."/>
            <person name="Liu Z.-J."/>
        </authorList>
    </citation>
    <scope>NUCLEOTIDE SEQUENCE</scope>
    <source>
        <strain evidence="3">SCP</strain>
        <tissue evidence="3">Leaves</tissue>
    </source>
</reference>
<evidence type="ECO:0000256" key="1">
    <source>
        <dbReference type="SAM" id="MobiDB-lite"/>
    </source>
</evidence>
<feature type="compositionally biased region" description="Basic and acidic residues" evidence="1">
    <location>
        <begin position="22"/>
        <end position="37"/>
    </location>
</feature>
<sequence length="361" mass="40947">MDADRTMQQIRRRGQEGSESVRVSDDLQNKSSWRDYDEPYQVDHGVGEFAGCGGRGRREACAGRTSGVGVAERLRRERERERSPRHREITPSDSWATVVGEGESSQDASKPRVPQTASNRRRQSKRLTKDVPSTSIIPYVQEVASSSQNVGIEQQEEGEREEVEVEADSDIDEGSMKGPFPGGPETNELLIDYRHHVAYRIWNGKDNLAKKTSSMPTHSIECAVRGYLLYLLGCTIFADKTGTYVSVEYLQYLEDLDKVKEYAWGAATLVHLYRQLGMASRAKCKSISGQEMRFVYRELPRMALWKDCRNNPGLQKNNVVLIREMFDSLEAEQIDTSDSLVMSNPSQESRFNPLERQEDHA</sequence>